<accession>A0A4Q9GRK2</accession>
<organism evidence="1 2">
    <name type="scientific">Glaciihabitans arcticus</name>
    <dbReference type="NCBI Taxonomy" id="2668039"/>
    <lineage>
        <taxon>Bacteria</taxon>
        <taxon>Bacillati</taxon>
        <taxon>Actinomycetota</taxon>
        <taxon>Actinomycetes</taxon>
        <taxon>Micrococcales</taxon>
        <taxon>Microbacteriaceae</taxon>
        <taxon>Glaciihabitans</taxon>
    </lineage>
</organism>
<evidence type="ECO:0000313" key="2">
    <source>
        <dbReference type="Proteomes" id="UP000294194"/>
    </source>
</evidence>
<name>A0A4Q9GRK2_9MICO</name>
<gene>
    <name evidence="1" type="ORF">EYE40_09380</name>
</gene>
<reference evidence="2" key="1">
    <citation type="submission" date="2019-02" db="EMBL/GenBank/DDBJ databases">
        <title>Glaciihabitans arcticus sp. nov., a psychrotolerant bacterium isolated from polar soil.</title>
        <authorList>
            <person name="Dahal R.H."/>
        </authorList>
    </citation>
    <scope>NUCLEOTIDE SEQUENCE [LARGE SCALE GENOMIC DNA]</scope>
    <source>
        <strain evidence="2">RP-3-7</strain>
    </source>
</reference>
<comment type="caution">
    <text evidence="1">The sequence shown here is derived from an EMBL/GenBank/DDBJ whole genome shotgun (WGS) entry which is preliminary data.</text>
</comment>
<dbReference type="AlphaFoldDB" id="A0A4Q9GRK2"/>
<evidence type="ECO:0000313" key="1">
    <source>
        <dbReference type="EMBL" id="TBN57582.1"/>
    </source>
</evidence>
<dbReference type="RefSeq" id="WP_130981693.1">
    <property type="nucleotide sequence ID" value="NZ_SISG01000001.1"/>
</dbReference>
<dbReference type="Proteomes" id="UP000294194">
    <property type="component" value="Unassembled WGS sequence"/>
</dbReference>
<sequence>MTEDVPRNRIFVNGSEINVISGDVSAIESMISKKIAEGGGWIEFGTGHGMHYSLHVSGQTTVVVEYLD</sequence>
<dbReference type="EMBL" id="SISG01000001">
    <property type="protein sequence ID" value="TBN57582.1"/>
    <property type="molecule type" value="Genomic_DNA"/>
</dbReference>
<keyword evidence="2" id="KW-1185">Reference proteome</keyword>
<proteinExistence type="predicted"/>
<protein>
    <submittedName>
        <fullName evidence="1">Uncharacterized protein</fullName>
    </submittedName>
</protein>